<gene>
    <name evidence="1" type="ORF">GMARGA_LOCUS25453</name>
</gene>
<reference evidence="1 2" key="1">
    <citation type="submission" date="2021-06" db="EMBL/GenBank/DDBJ databases">
        <authorList>
            <person name="Kallberg Y."/>
            <person name="Tangrot J."/>
            <person name="Rosling A."/>
        </authorList>
    </citation>
    <scope>NUCLEOTIDE SEQUENCE [LARGE SCALE GENOMIC DNA]</scope>
    <source>
        <strain evidence="1 2">120-4 pot B 10/14</strain>
    </source>
</reference>
<proteinExistence type="predicted"/>
<comment type="caution">
    <text evidence="1">The sequence shown here is derived from an EMBL/GenBank/DDBJ whole genome shotgun (WGS) entry which is preliminary data.</text>
</comment>
<dbReference type="Proteomes" id="UP000789901">
    <property type="component" value="Unassembled WGS sequence"/>
</dbReference>
<accession>A0ABN7W1T0</accession>
<evidence type="ECO:0000313" key="1">
    <source>
        <dbReference type="EMBL" id="CAG8811942.1"/>
    </source>
</evidence>
<dbReference type="EMBL" id="CAJVQB010028207">
    <property type="protein sequence ID" value="CAG8811942.1"/>
    <property type="molecule type" value="Genomic_DNA"/>
</dbReference>
<name>A0ABN7W1T0_GIGMA</name>
<keyword evidence="2" id="KW-1185">Reference proteome</keyword>
<sequence length="429" mass="50487">MSNTEYFKKFSTEYPNPFNYFYSKVRLGTFTYDKTVEHMNYEKDLTDSINSDFPKKEQLLKARRDWAVKIPKEIHEIIARFSDNYDEHDNLNENESEDPSLVEFHSYEIKNKISNEKLSPRDLLPNGIVHYKFLRKYHKRLFDLIIEHNCLEELSLSKTERNQYKTILTIEEKNFKSDHIKYGHCAAPNSREDAKTFYKCLGMFLNQLECTWELLLYIQKSSKINESSYSHQVVKSVCDLLLYNIKGINIEYNGPSESTQNRNGGQSGPTRLPDLMVSKHFSSPNYKWEFMFCEISNGPYALDWDHYWGDELRLGKFSKDSWNNAYLFTQGIDASNQFLKKMMDEVNPVMIHFYETKMDVYILDRKMKPFCRMCLVKSLEIPLINDNEQKTIQMVNKLCKEDSPTAPPNLVGCDNLLPTLKTPEGPNFY</sequence>
<organism evidence="1 2">
    <name type="scientific">Gigaspora margarita</name>
    <dbReference type="NCBI Taxonomy" id="4874"/>
    <lineage>
        <taxon>Eukaryota</taxon>
        <taxon>Fungi</taxon>
        <taxon>Fungi incertae sedis</taxon>
        <taxon>Mucoromycota</taxon>
        <taxon>Glomeromycotina</taxon>
        <taxon>Glomeromycetes</taxon>
        <taxon>Diversisporales</taxon>
        <taxon>Gigasporaceae</taxon>
        <taxon>Gigaspora</taxon>
    </lineage>
</organism>
<protein>
    <submittedName>
        <fullName evidence="1">4989_t:CDS:1</fullName>
    </submittedName>
</protein>
<evidence type="ECO:0000313" key="2">
    <source>
        <dbReference type="Proteomes" id="UP000789901"/>
    </source>
</evidence>